<dbReference type="EMBL" id="JADIMV010000138">
    <property type="protein sequence ID" value="MBO8440614.1"/>
    <property type="molecule type" value="Genomic_DNA"/>
</dbReference>
<comment type="caution">
    <text evidence="3">The sequence shown here is derived from an EMBL/GenBank/DDBJ whole genome shotgun (WGS) entry which is preliminary data.</text>
</comment>
<dbReference type="InterPro" id="IPR029052">
    <property type="entry name" value="Metallo-depent_PP-like"/>
</dbReference>
<evidence type="ECO:0000313" key="3">
    <source>
        <dbReference type="EMBL" id="MBO8440614.1"/>
    </source>
</evidence>
<protein>
    <submittedName>
        <fullName evidence="3">Metallophosphoesterase</fullName>
    </submittedName>
</protein>
<dbReference type="Gene3D" id="3.60.21.10">
    <property type="match status" value="1"/>
</dbReference>
<feature type="domain" description="Calcineurin-like phosphoesterase" evidence="2">
    <location>
        <begin position="142"/>
        <end position="327"/>
    </location>
</feature>
<evidence type="ECO:0000313" key="4">
    <source>
        <dbReference type="Proteomes" id="UP000712007"/>
    </source>
</evidence>
<reference evidence="3" key="1">
    <citation type="submission" date="2020-10" db="EMBL/GenBank/DDBJ databases">
        <authorList>
            <person name="Gilroy R."/>
        </authorList>
    </citation>
    <scope>NUCLEOTIDE SEQUENCE</scope>
    <source>
        <strain evidence="3">3924</strain>
    </source>
</reference>
<evidence type="ECO:0000256" key="1">
    <source>
        <dbReference type="ARBA" id="ARBA00022729"/>
    </source>
</evidence>
<dbReference type="AlphaFoldDB" id="A0A940DKH4"/>
<dbReference type="PANTHER" id="PTHR22953">
    <property type="entry name" value="ACID PHOSPHATASE RELATED"/>
    <property type="match status" value="1"/>
</dbReference>
<proteinExistence type="predicted"/>
<dbReference type="SUPFAM" id="SSF56300">
    <property type="entry name" value="Metallo-dependent phosphatases"/>
    <property type="match status" value="1"/>
</dbReference>
<sequence length="390" mass="45190">MARRKYIWMAIVAAVAVLLAFWVHSRWDAWFTMPPEPEFVFPEMPDNVQLTFGIDAERSRMVTWQSGLAADSAGLALVCPNGDTVRYEAVRHDFQNCSGRGSYYNTQFVVGAGDYRYRVSVDTLASEWYSFSVAPPHSRNALRFIVIGDVQNVQDTLNDVVRKIQRDFSPQFWLQAGDLIERPHMQWWNRYFADFDSVAQSVPVVAALGNHDFHKSLPRKVDERFFYTFPFYGLCPDCPEGTAHFDVGDASFYIFNTTRNFFSLMEQRRWFLREVSRGGEGQWRIVLLHHPPFSSKSRFNNLPTKWAFVPAFNASGVDVVFSAHEHTCERRNPSEGMDFYQFISHFSPKNYTGNPSDGRHFHVVDVTDSFMEVRTYTDMFEMTDSLRIEK</sequence>
<keyword evidence="1" id="KW-0732">Signal</keyword>
<dbReference type="InterPro" id="IPR039331">
    <property type="entry name" value="PAPs-like"/>
</dbReference>
<dbReference type="GO" id="GO:0003993">
    <property type="term" value="F:acid phosphatase activity"/>
    <property type="evidence" value="ECO:0007669"/>
    <property type="project" value="InterPro"/>
</dbReference>
<reference evidence="3" key="2">
    <citation type="journal article" date="2021" name="PeerJ">
        <title>Extensive microbial diversity within the chicken gut microbiome revealed by metagenomics and culture.</title>
        <authorList>
            <person name="Gilroy R."/>
            <person name="Ravi A."/>
            <person name="Getino M."/>
            <person name="Pursley I."/>
            <person name="Horton D.L."/>
            <person name="Alikhan N.F."/>
            <person name="Baker D."/>
            <person name="Gharbi K."/>
            <person name="Hall N."/>
            <person name="Watson M."/>
            <person name="Adriaenssens E.M."/>
            <person name="Foster-Nyarko E."/>
            <person name="Jarju S."/>
            <person name="Secka A."/>
            <person name="Antonio M."/>
            <person name="Oren A."/>
            <person name="Chaudhuri R.R."/>
            <person name="La Ragione R."/>
            <person name="Hildebrand F."/>
            <person name="Pallen M.J."/>
        </authorList>
    </citation>
    <scope>NUCLEOTIDE SEQUENCE</scope>
    <source>
        <strain evidence="3">3924</strain>
    </source>
</reference>
<evidence type="ECO:0000259" key="2">
    <source>
        <dbReference type="Pfam" id="PF00149"/>
    </source>
</evidence>
<name>A0A940DKH4_9BACT</name>
<gene>
    <name evidence="3" type="ORF">IAC51_08205</name>
</gene>
<dbReference type="Pfam" id="PF00149">
    <property type="entry name" value="Metallophos"/>
    <property type="match status" value="1"/>
</dbReference>
<dbReference type="Proteomes" id="UP000712007">
    <property type="component" value="Unassembled WGS sequence"/>
</dbReference>
<organism evidence="3 4">
    <name type="scientific">Candidatus Aphodosoma intestinipullorum</name>
    <dbReference type="NCBI Taxonomy" id="2840674"/>
    <lineage>
        <taxon>Bacteria</taxon>
        <taxon>Pseudomonadati</taxon>
        <taxon>Bacteroidota</taxon>
        <taxon>Bacteroidia</taxon>
        <taxon>Bacteroidales</taxon>
        <taxon>Candidatus Aphodosoma</taxon>
    </lineage>
</organism>
<dbReference type="PANTHER" id="PTHR22953:SF153">
    <property type="entry name" value="PURPLE ACID PHOSPHATASE"/>
    <property type="match status" value="1"/>
</dbReference>
<dbReference type="InterPro" id="IPR004843">
    <property type="entry name" value="Calcineurin-like_PHP"/>
</dbReference>
<accession>A0A940DKH4</accession>